<proteinExistence type="predicted"/>
<sequence length="335" mass="36290">MWNLLGVSVSTANEEMPSGQYFTMVDENNNIIHQTGMIVSVGDEYISADNARYKVLEIKGDIAICNYQGEERMPVVGYDTKTQAWVFKGQEVPVLAGDKKTTIAVYHTHSDESYVPSDGKESIEGNGGIYDVGQAFVDELKKLGFDVQYNKNNHNPHDINAYSRSRKTAVSLMKKENPDVIVDVHRDAVPPGVYQAEIEGQEVTKIKLVIGKQNPNMKTNLEFAKKIKAVMDKQNPGLSNGIFIGKSDFNQDLSPRAILIEVGAHTNSKTAASEGVKLFASTMQAVAGGADNQGAAAKPLNQDNQGSFTTILILLVVVAAAGGGFYLLNKGSSSK</sequence>
<reference evidence="2" key="1">
    <citation type="journal article" date="2015" name="Proc. Natl. Acad. Sci. U.S.A.">
        <title>Networks of energetic and metabolic interactions define dynamics in microbial communities.</title>
        <authorList>
            <person name="Embree M."/>
            <person name="Liu J.K."/>
            <person name="Al-Bassam M.M."/>
            <person name="Zengler K."/>
        </authorList>
    </citation>
    <scope>NUCLEOTIDE SEQUENCE</scope>
</reference>
<protein>
    <submittedName>
        <fullName evidence="2">Stage ii sporulation protein p</fullName>
    </submittedName>
</protein>
<name>A0A0W8E7Q1_9ZZZZ</name>
<gene>
    <name evidence="2" type="ORF">ASZ90_017800</name>
</gene>
<evidence type="ECO:0000313" key="2">
    <source>
        <dbReference type="EMBL" id="KUG04661.1"/>
    </source>
</evidence>
<feature type="transmembrane region" description="Helical" evidence="1">
    <location>
        <begin position="308"/>
        <end position="328"/>
    </location>
</feature>
<evidence type="ECO:0000256" key="1">
    <source>
        <dbReference type="SAM" id="Phobius"/>
    </source>
</evidence>
<organism evidence="2">
    <name type="scientific">hydrocarbon metagenome</name>
    <dbReference type="NCBI Taxonomy" id="938273"/>
    <lineage>
        <taxon>unclassified sequences</taxon>
        <taxon>metagenomes</taxon>
        <taxon>ecological metagenomes</taxon>
    </lineage>
</organism>
<dbReference type="EMBL" id="LNQE01001842">
    <property type="protein sequence ID" value="KUG04661.1"/>
    <property type="molecule type" value="Genomic_DNA"/>
</dbReference>
<dbReference type="AlphaFoldDB" id="A0A0W8E7Q1"/>
<dbReference type="NCBIfam" id="TIGR02867">
    <property type="entry name" value="spore_II_P"/>
    <property type="match status" value="1"/>
</dbReference>
<dbReference type="Gene3D" id="3.40.630.40">
    <property type="entry name" value="Zn-dependent exopeptidases"/>
    <property type="match status" value="1"/>
</dbReference>
<keyword evidence="1" id="KW-1133">Transmembrane helix</keyword>
<accession>A0A0W8E7Q1</accession>
<dbReference type="Pfam" id="PF07454">
    <property type="entry name" value="SpoIIP"/>
    <property type="match status" value="1"/>
</dbReference>
<keyword evidence="1" id="KW-0472">Membrane</keyword>
<comment type="caution">
    <text evidence="2">The sequence shown here is derived from an EMBL/GenBank/DDBJ whole genome shotgun (WGS) entry which is preliminary data.</text>
</comment>
<dbReference type="InterPro" id="IPR010897">
    <property type="entry name" value="Spore_II_P"/>
</dbReference>
<dbReference type="SUPFAM" id="SSF53187">
    <property type="entry name" value="Zn-dependent exopeptidases"/>
    <property type="match status" value="1"/>
</dbReference>
<keyword evidence="1" id="KW-0812">Transmembrane</keyword>